<dbReference type="Proteomes" id="UP001157006">
    <property type="component" value="Unassembled WGS sequence"/>
</dbReference>
<dbReference type="InterPro" id="IPR030395">
    <property type="entry name" value="GP_PDE_dom"/>
</dbReference>
<dbReference type="InterPro" id="IPR017946">
    <property type="entry name" value="PLC-like_Pdiesterase_TIM-brl"/>
</dbReference>
<dbReference type="Gene3D" id="3.20.20.190">
    <property type="entry name" value="Phosphatidylinositol (PI) phosphodiesterase"/>
    <property type="match status" value="1"/>
</dbReference>
<evidence type="ECO:0000313" key="6">
    <source>
        <dbReference type="Proteomes" id="UP001157006"/>
    </source>
</evidence>
<proteinExistence type="predicted"/>
<dbReference type="CDD" id="cd08556">
    <property type="entry name" value="GDPD"/>
    <property type="match status" value="1"/>
</dbReference>
<comment type="caution">
    <text evidence="5">The sequence shown here is derived from an EMBL/GenBank/DDBJ whole genome shotgun (WGS) entry which is preliminary data.</text>
</comment>
<evidence type="ECO:0000313" key="5">
    <source>
        <dbReference type="EMBL" id="CAI8583512.1"/>
    </source>
</evidence>
<organism evidence="5 6">
    <name type="scientific">Vicia faba</name>
    <name type="common">Broad bean</name>
    <name type="synonym">Faba vulgaris</name>
    <dbReference type="NCBI Taxonomy" id="3906"/>
    <lineage>
        <taxon>Eukaryota</taxon>
        <taxon>Viridiplantae</taxon>
        <taxon>Streptophyta</taxon>
        <taxon>Embryophyta</taxon>
        <taxon>Tracheophyta</taxon>
        <taxon>Spermatophyta</taxon>
        <taxon>Magnoliopsida</taxon>
        <taxon>eudicotyledons</taxon>
        <taxon>Gunneridae</taxon>
        <taxon>Pentapetalae</taxon>
        <taxon>rosids</taxon>
        <taxon>fabids</taxon>
        <taxon>Fabales</taxon>
        <taxon>Fabaceae</taxon>
        <taxon>Papilionoideae</taxon>
        <taxon>50 kb inversion clade</taxon>
        <taxon>NPAAA clade</taxon>
        <taxon>Hologalegina</taxon>
        <taxon>IRL clade</taxon>
        <taxon>Fabeae</taxon>
        <taxon>Vicia</taxon>
    </lineage>
</organism>
<keyword evidence="6" id="KW-1185">Reference proteome</keyword>
<evidence type="ECO:0000259" key="4">
    <source>
        <dbReference type="PROSITE" id="PS51704"/>
    </source>
</evidence>
<dbReference type="PANTHER" id="PTHR47449">
    <property type="entry name" value="GLYCEROPHOSPHODIESTER PHOSPHODIESTERASE GDPD4"/>
    <property type="match status" value="1"/>
</dbReference>
<accession>A0AAV0YG85</accession>
<evidence type="ECO:0000256" key="1">
    <source>
        <dbReference type="ARBA" id="ARBA00012247"/>
    </source>
</evidence>
<dbReference type="InterPro" id="IPR044236">
    <property type="entry name" value="GDPD4"/>
</dbReference>
<dbReference type="Pfam" id="PF03009">
    <property type="entry name" value="GDPD"/>
    <property type="match status" value="1"/>
</dbReference>
<dbReference type="EMBL" id="CATIWC010000743">
    <property type="protein sequence ID" value="CAI8583512.1"/>
    <property type="molecule type" value="Genomic_DNA"/>
</dbReference>
<dbReference type="AlphaFoldDB" id="A0AAV0YG85"/>
<sequence length="297" mass="33257">MLHRSRDSKSRSRDSKSISRRFFSRKIQLRRCGWVKNPPLVCAHGGDSSVAFPNTMAAYHSALSSRVDCIEIDVSRSSDGVLFALHDRDLQRLSGNTSSRVGHMSSKQIRELSASHQSTEKINDESITTIQDALMLAASSVRQIILDVKVGPPLYEKGLAKDVLSIVEQTGCKNCLIWAKSDNLARDVIKLSSEIAFGIMQVGYIVMMEPSTGARSKLLRMKGAEVVGVYHPLIDEKLMKVLHRRRKKVFAWTVDDAESMEKLLFQQVDGIVSSNPTLLQRLMQDIKTQCFEEGYSL</sequence>
<gene>
    <name evidence="5" type="ORF">VFH_U030560</name>
</gene>
<dbReference type="EC" id="3.1.4.46" evidence="1"/>
<dbReference type="GO" id="GO:0006071">
    <property type="term" value="P:glycerol metabolic process"/>
    <property type="evidence" value="ECO:0007669"/>
    <property type="project" value="UniProtKB-KW"/>
</dbReference>
<feature type="domain" description="GP-PDE" evidence="4">
    <location>
        <begin position="39"/>
        <end position="283"/>
    </location>
</feature>
<name>A0AAV0YG85_VICFA</name>
<dbReference type="GO" id="GO:0008889">
    <property type="term" value="F:glycerophosphodiester phosphodiesterase activity"/>
    <property type="evidence" value="ECO:0007669"/>
    <property type="project" value="UniProtKB-EC"/>
</dbReference>
<comment type="catalytic activity">
    <reaction evidence="3">
        <text>a sn-glycero-3-phosphodiester + H2O = an alcohol + sn-glycerol 3-phosphate + H(+)</text>
        <dbReference type="Rhea" id="RHEA:12969"/>
        <dbReference type="ChEBI" id="CHEBI:15377"/>
        <dbReference type="ChEBI" id="CHEBI:15378"/>
        <dbReference type="ChEBI" id="CHEBI:30879"/>
        <dbReference type="ChEBI" id="CHEBI:57597"/>
        <dbReference type="ChEBI" id="CHEBI:83408"/>
        <dbReference type="EC" id="3.1.4.46"/>
    </reaction>
</comment>
<keyword evidence="2" id="KW-0319">Glycerol metabolism</keyword>
<reference evidence="5 6" key="1">
    <citation type="submission" date="2023-01" db="EMBL/GenBank/DDBJ databases">
        <authorList>
            <person name="Kreplak J."/>
        </authorList>
    </citation>
    <scope>NUCLEOTIDE SEQUENCE [LARGE SCALE GENOMIC DNA]</scope>
</reference>
<evidence type="ECO:0000256" key="3">
    <source>
        <dbReference type="ARBA" id="ARBA00047512"/>
    </source>
</evidence>
<dbReference type="GO" id="GO:0006629">
    <property type="term" value="P:lipid metabolic process"/>
    <property type="evidence" value="ECO:0007669"/>
    <property type="project" value="InterPro"/>
</dbReference>
<evidence type="ECO:0000256" key="2">
    <source>
        <dbReference type="ARBA" id="ARBA00022798"/>
    </source>
</evidence>
<dbReference type="PANTHER" id="PTHR47449:SF2">
    <property type="entry name" value="GLYCEROPHOSPHODIESTER PHOSPHODIESTERASE GDPD4"/>
    <property type="match status" value="1"/>
</dbReference>
<dbReference type="SUPFAM" id="SSF51695">
    <property type="entry name" value="PLC-like phosphodiesterases"/>
    <property type="match status" value="1"/>
</dbReference>
<protein>
    <recommendedName>
        <fullName evidence="1">glycerophosphodiester phosphodiesterase</fullName>
        <ecNumber evidence="1">3.1.4.46</ecNumber>
    </recommendedName>
</protein>
<dbReference type="PROSITE" id="PS51704">
    <property type="entry name" value="GP_PDE"/>
    <property type="match status" value="1"/>
</dbReference>